<reference evidence="7" key="1">
    <citation type="submission" date="2023-07" db="EMBL/GenBank/DDBJ databases">
        <title>Genome content predicts the carbon catabolic preferences of heterotrophic bacteria.</title>
        <authorList>
            <person name="Gralka M."/>
        </authorList>
    </citation>
    <scope>NUCLEOTIDE SEQUENCE</scope>
    <source>
        <strain evidence="7">I2M02</strain>
    </source>
</reference>
<dbReference type="EMBL" id="JAUOPJ010000002">
    <property type="protein sequence ID" value="MDO6456136.1"/>
    <property type="molecule type" value="Genomic_DNA"/>
</dbReference>
<feature type="chain" id="PRO_5043958919" evidence="5">
    <location>
        <begin position="26"/>
        <end position="265"/>
    </location>
</feature>
<dbReference type="InterPro" id="IPR018313">
    <property type="entry name" value="SBP_3_CS"/>
</dbReference>
<dbReference type="Pfam" id="PF00497">
    <property type="entry name" value="SBP_bac_3"/>
    <property type="match status" value="1"/>
</dbReference>
<dbReference type="InterPro" id="IPR006311">
    <property type="entry name" value="TAT_signal"/>
</dbReference>
<dbReference type="GO" id="GO:0030313">
    <property type="term" value="C:cell envelope"/>
    <property type="evidence" value="ECO:0007669"/>
    <property type="project" value="UniProtKB-SubCell"/>
</dbReference>
<dbReference type="PROSITE" id="PS01039">
    <property type="entry name" value="SBP_BACTERIAL_3"/>
    <property type="match status" value="1"/>
</dbReference>
<name>A0AAW7XR19_9RHOB</name>
<proteinExistence type="inferred from homology"/>
<feature type="domain" description="Solute-binding protein family 3/N-terminal" evidence="6">
    <location>
        <begin position="37"/>
        <end position="257"/>
    </location>
</feature>
<protein>
    <submittedName>
        <fullName evidence="7">Transporter substrate-binding domain-containing protein</fullName>
    </submittedName>
</protein>
<gene>
    <name evidence="7" type="ORF">Q4494_03515</name>
</gene>
<dbReference type="InterPro" id="IPR001638">
    <property type="entry name" value="Solute-binding_3/MltF_N"/>
</dbReference>
<dbReference type="Gene3D" id="3.40.190.10">
    <property type="entry name" value="Periplasmic binding protein-like II"/>
    <property type="match status" value="2"/>
</dbReference>
<evidence type="ECO:0000256" key="4">
    <source>
        <dbReference type="RuleBase" id="RU003744"/>
    </source>
</evidence>
<keyword evidence="3 5" id="KW-0732">Signal</keyword>
<evidence type="ECO:0000313" key="8">
    <source>
        <dbReference type="Proteomes" id="UP001169823"/>
    </source>
</evidence>
<sequence length="265" mass="28303">MTLNRRFFLAGTAALVTFAGTAAQAQDALENVMNSGVIRIAVPTDYPPYGFVGLNLESQGLDIDMASLIAEKLGVELKMVPVTSANRIPYLQTGQVDLVISTLGKNAERMEVIDFTHAYAPFFQAVYGPKSMAIETFDDLDGKTIAVAKGAMEEPELAKLGPDGMIFKRYEDQASATAAFVAGQTDVIATSTSNAALMAKKNPHLDAELKKIIKESPCFVGIAKEQDALRGKVNEIILAAKADGTIDAMSQKWLGKAAGDLPLTE</sequence>
<dbReference type="SUPFAM" id="SSF53850">
    <property type="entry name" value="Periplasmic binding protein-like II"/>
    <property type="match status" value="1"/>
</dbReference>
<evidence type="ECO:0000256" key="3">
    <source>
        <dbReference type="ARBA" id="ARBA00022729"/>
    </source>
</evidence>
<dbReference type="AlphaFoldDB" id="A0AAW7XR19"/>
<evidence type="ECO:0000256" key="1">
    <source>
        <dbReference type="ARBA" id="ARBA00004196"/>
    </source>
</evidence>
<evidence type="ECO:0000259" key="6">
    <source>
        <dbReference type="SMART" id="SM00062"/>
    </source>
</evidence>
<accession>A0AAW7XR19</accession>
<comment type="subcellular location">
    <subcellularLocation>
        <location evidence="1">Cell envelope</location>
    </subcellularLocation>
</comment>
<feature type="signal peptide" evidence="5">
    <location>
        <begin position="1"/>
        <end position="25"/>
    </location>
</feature>
<comment type="caution">
    <text evidence="7">The sequence shown here is derived from an EMBL/GenBank/DDBJ whole genome shotgun (WGS) entry which is preliminary data.</text>
</comment>
<dbReference type="PROSITE" id="PS51318">
    <property type="entry name" value="TAT"/>
    <property type="match status" value="1"/>
</dbReference>
<dbReference type="SMART" id="SM00062">
    <property type="entry name" value="PBPb"/>
    <property type="match status" value="1"/>
</dbReference>
<evidence type="ECO:0000256" key="5">
    <source>
        <dbReference type="SAM" id="SignalP"/>
    </source>
</evidence>
<evidence type="ECO:0000256" key="2">
    <source>
        <dbReference type="ARBA" id="ARBA00010333"/>
    </source>
</evidence>
<comment type="similarity">
    <text evidence="2 4">Belongs to the bacterial solute-binding protein 3 family.</text>
</comment>
<dbReference type="PANTHER" id="PTHR35936:SF37">
    <property type="entry name" value="AMINO ACID ABC TRANSPORTER SUBSTRATE-BINDING PROTEIN"/>
    <property type="match status" value="1"/>
</dbReference>
<organism evidence="7 8">
    <name type="scientific">Celeribacter halophilus</name>
    <dbReference type="NCBI Taxonomy" id="576117"/>
    <lineage>
        <taxon>Bacteria</taxon>
        <taxon>Pseudomonadati</taxon>
        <taxon>Pseudomonadota</taxon>
        <taxon>Alphaproteobacteria</taxon>
        <taxon>Rhodobacterales</taxon>
        <taxon>Roseobacteraceae</taxon>
        <taxon>Celeribacter</taxon>
    </lineage>
</organism>
<dbReference type="RefSeq" id="WP_303494298.1">
    <property type="nucleotide sequence ID" value="NZ_JAUOPJ010000002.1"/>
</dbReference>
<dbReference type="PANTHER" id="PTHR35936">
    <property type="entry name" value="MEMBRANE-BOUND LYTIC MUREIN TRANSGLYCOSYLASE F"/>
    <property type="match status" value="1"/>
</dbReference>
<dbReference type="Proteomes" id="UP001169823">
    <property type="component" value="Unassembled WGS sequence"/>
</dbReference>
<evidence type="ECO:0000313" key="7">
    <source>
        <dbReference type="EMBL" id="MDO6456136.1"/>
    </source>
</evidence>